<protein>
    <submittedName>
        <fullName evidence="2">Imm upregulated 8</fullName>
    </submittedName>
</protein>
<name>D7FQI0_ECTSI</name>
<sequence>MTAEVCSEACAGSAYYGTQYSTEEISSAGMTAEICSAACAGSAYYGTQYSIEPTAALAEDRVAAPAAPAPLRAAPRSSSPPAPFAPTPGPPRASSKFLPSLLDVTPRYYAHLARQVLPTNRATVSLLLRQSWRNSAQLVSIVSRPLKTG</sequence>
<feature type="compositionally biased region" description="Low complexity" evidence="1">
    <location>
        <begin position="68"/>
        <end position="77"/>
    </location>
</feature>
<feature type="compositionally biased region" description="Pro residues" evidence="1">
    <location>
        <begin position="78"/>
        <end position="91"/>
    </location>
</feature>
<proteinExistence type="predicted"/>
<reference evidence="2 3" key="1">
    <citation type="journal article" date="2010" name="Nature">
        <title>The Ectocarpus genome and the independent evolution of multicellularity in brown algae.</title>
        <authorList>
            <person name="Cock J.M."/>
            <person name="Sterck L."/>
            <person name="Rouze P."/>
            <person name="Scornet D."/>
            <person name="Allen A.E."/>
            <person name="Amoutzias G."/>
            <person name="Anthouard V."/>
            <person name="Artiguenave F."/>
            <person name="Aury J.M."/>
            <person name="Badger J.H."/>
            <person name="Beszteri B."/>
            <person name="Billiau K."/>
            <person name="Bonnet E."/>
            <person name="Bothwell J.H."/>
            <person name="Bowler C."/>
            <person name="Boyen C."/>
            <person name="Brownlee C."/>
            <person name="Carrano C.J."/>
            <person name="Charrier B."/>
            <person name="Cho G.Y."/>
            <person name="Coelho S.M."/>
            <person name="Collen J."/>
            <person name="Corre E."/>
            <person name="Da Silva C."/>
            <person name="Delage L."/>
            <person name="Delaroque N."/>
            <person name="Dittami S.M."/>
            <person name="Doulbeau S."/>
            <person name="Elias M."/>
            <person name="Farnham G."/>
            <person name="Gachon C.M."/>
            <person name="Gschloessl B."/>
            <person name="Heesch S."/>
            <person name="Jabbari K."/>
            <person name="Jubin C."/>
            <person name="Kawai H."/>
            <person name="Kimura K."/>
            <person name="Kloareg B."/>
            <person name="Kupper F.C."/>
            <person name="Lang D."/>
            <person name="Le Bail A."/>
            <person name="Leblanc C."/>
            <person name="Lerouge P."/>
            <person name="Lohr M."/>
            <person name="Lopez P.J."/>
            <person name="Martens C."/>
            <person name="Maumus F."/>
            <person name="Michel G."/>
            <person name="Miranda-Saavedra D."/>
            <person name="Morales J."/>
            <person name="Moreau H."/>
            <person name="Motomura T."/>
            <person name="Nagasato C."/>
            <person name="Napoli C.A."/>
            <person name="Nelson D.R."/>
            <person name="Nyvall-Collen P."/>
            <person name="Peters A.F."/>
            <person name="Pommier C."/>
            <person name="Potin P."/>
            <person name="Poulain J."/>
            <person name="Quesneville H."/>
            <person name="Read B."/>
            <person name="Rensing S.A."/>
            <person name="Ritter A."/>
            <person name="Rousvoal S."/>
            <person name="Samanta M."/>
            <person name="Samson G."/>
            <person name="Schroeder D.C."/>
            <person name="Segurens B."/>
            <person name="Strittmatter M."/>
            <person name="Tonon T."/>
            <person name="Tregear J.W."/>
            <person name="Valentin K."/>
            <person name="von Dassow P."/>
            <person name="Yamagishi T."/>
            <person name="Van de Peer Y."/>
            <person name="Wincker P."/>
        </authorList>
    </citation>
    <scope>NUCLEOTIDE SEQUENCE [LARGE SCALE GENOMIC DNA]</scope>
    <source>
        <strain evidence="3">Ec32 / CCAP1310/4</strain>
    </source>
</reference>
<dbReference type="AlphaFoldDB" id="D7FQI0"/>
<gene>
    <name evidence="2" type="primary">IUP8</name>
    <name evidence="2" type="ORF">Esi_0200_0025</name>
</gene>
<keyword evidence="3" id="KW-1185">Reference proteome</keyword>
<evidence type="ECO:0000256" key="1">
    <source>
        <dbReference type="SAM" id="MobiDB-lite"/>
    </source>
</evidence>
<dbReference type="EMBL" id="FN648377">
    <property type="protein sequence ID" value="CBJ30575.1"/>
    <property type="molecule type" value="Genomic_DNA"/>
</dbReference>
<accession>D7FQI0</accession>
<dbReference type="Proteomes" id="UP000002630">
    <property type="component" value="Linkage Group LG21"/>
</dbReference>
<organism evidence="2 3">
    <name type="scientific">Ectocarpus siliculosus</name>
    <name type="common">Brown alga</name>
    <name type="synonym">Conferva siliculosa</name>
    <dbReference type="NCBI Taxonomy" id="2880"/>
    <lineage>
        <taxon>Eukaryota</taxon>
        <taxon>Sar</taxon>
        <taxon>Stramenopiles</taxon>
        <taxon>Ochrophyta</taxon>
        <taxon>PX clade</taxon>
        <taxon>Phaeophyceae</taxon>
        <taxon>Ectocarpales</taxon>
        <taxon>Ectocarpaceae</taxon>
        <taxon>Ectocarpus</taxon>
    </lineage>
</organism>
<dbReference type="EMBL" id="FN649746">
    <property type="protein sequence ID" value="CBJ30575.1"/>
    <property type="molecule type" value="Genomic_DNA"/>
</dbReference>
<evidence type="ECO:0000313" key="3">
    <source>
        <dbReference type="Proteomes" id="UP000002630"/>
    </source>
</evidence>
<evidence type="ECO:0000313" key="2">
    <source>
        <dbReference type="EMBL" id="CBJ30575.1"/>
    </source>
</evidence>
<feature type="region of interest" description="Disordered" evidence="1">
    <location>
        <begin position="68"/>
        <end position="97"/>
    </location>
</feature>
<dbReference type="InParanoid" id="D7FQI0"/>